<dbReference type="Proteomes" id="UP000001194">
    <property type="component" value="Unassembled WGS sequence"/>
</dbReference>
<keyword evidence="2" id="KW-1185">Reference proteome</keyword>
<dbReference type="GeneID" id="6082134"/>
<name>B0DRH7_LACBS</name>
<evidence type="ECO:0000313" key="2">
    <source>
        <dbReference type="Proteomes" id="UP000001194"/>
    </source>
</evidence>
<organism evidence="2">
    <name type="scientific">Laccaria bicolor (strain S238N-H82 / ATCC MYA-4686)</name>
    <name type="common">Bicoloured deceiver</name>
    <name type="synonym">Laccaria laccata var. bicolor</name>
    <dbReference type="NCBI Taxonomy" id="486041"/>
    <lineage>
        <taxon>Eukaryota</taxon>
        <taxon>Fungi</taxon>
        <taxon>Dikarya</taxon>
        <taxon>Basidiomycota</taxon>
        <taxon>Agaricomycotina</taxon>
        <taxon>Agaricomycetes</taxon>
        <taxon>Agaricomycetidae</taxon>
        <taxon>Agaricales</taxon>
        <taxon>Agaricineae</taxon>
        <taxon>Hydnangiaceae</taxon>
        <taxon>Laccaria</taxon>
    </lineage>
</organism>
<dbReference type="AlphaFoldDB" id="B0DRH7"/>
<dbReference type="EMBL" id="DS547128">
    <property type="protein sequence ID" value="EDR02873.1"/>
    <property type="molecule type" value="Genomic_DNA"/>
</dbReference>
<evidence type="ECO:0000313" key="1">
    <source>
        <dbReference type="EMBL" id="EDR02873.1"/>
    </source>
</evidence>
<accession>B0DRH7</accession>
<proteinExistence type="predicted"/>
<sequence length="55" mass="5980">MSMTSLFLSVPIIEHVPSSQSISFQVVPACVDSNACYSNQETSCLSHLEIMSSSR</sequence>
<gene>
    <name evidence="1" type="ORF">LACBIDRAFT_308040</name>
</gene>
<dbReference type="RefSeq" id="XP_001886583.1">
    <property type="nucleotide sequence ID" value="XM_001886548.1"/>
</dbReference>
<protein>
    <submittedName>
        <fullName evidence="1">Predicted protein</fullName>
    </submittedName>
</protein>
<reference evidence="1 2" key="1">
    <citation type="journal article" date="2008" name="Nature">
        <title>The genome of Laccaria bicolor provides insights into mycorrhizal symbiosis.</title>
        <authorList>
            <person name="Martin F."/>
            <person name="Aerts A."/>
            <person name="Ahren D."/>
            <person name="Brun A."/>
            <person name="Danchin E.G.J."/>
            <person name="Duchaussoy F."/>
            <person name="Gibon J."/>
            <person name="Kohler A."/>
            <person name="Lindquist E."/>
            <person name="Pereda V."/>
            <person name="Salamov A."/>
            <person name="Shapiro H.J."/>
            <person name="Wuyts J."/>
            <person name="Blaudez D."/>
            <person name="Buee M."/>
            <person name="Brokstein P."/>
            <person name="Canbaeck B."/>
            <person name="Cohen D."/>
            <person name="Courty P.E."/>
            <person name="Coutinho P.M."/>
            <person name="Delaruelle C."/>
            <person name="Detter J.C."/>
            <person name="Deveau A."/>
            <person name="DiFazio S."/>
            <person name="Duplessis S."/>
            <person name="Fraissinet-Tachet L."/>
            <person name="Lucic E."/>
            <person name="Frey-Klett P."/>
            <person name="Fourrey C."/>
            <person name="Feussner I."/>
            <person name="Gay G."/>
            <person name="Grimwood J."/>
            <person name="Hoegger P.J."/>
            <person name="Jain P."/>
            <person name="Kilaru S."/>
            <person name="Labbe J."/>
            <person name="Lin Y.C."/>
            <person name="Legue V."/>
            <person name="Le Tacon F."/>
            <person name="Marmeisse R."/>
            <person name="Melayah D."/>
            <person name="Montanini B."/>
            <person name="Muratet M."/>
            <person name="Nehls U."/>
            <person name="Niculita-Hirzel H."/>
            <person name="Oudot-Le Secq M.P."/>
            <person name="Peter M."/>
            <person name="Quesneville H."/>
            <person name="Rajashekar B."/>
            <person name="Reich M."/>
            <person name="Rouhier N."/>
            <person name="Schmutz J."/>
            <person name="Yin T."/>
            <person name="Chalot M."/>
            <person name="Henrissat B."/>
            <person name="Kuees U."/>
            <person name="Lucas S."/>
            <person name="Van de Peer Y."/>
            <person name="Podila G.K."/>
            <person name="Polle A."/>
            <person name="Pukkila P.J."/>
            <person name="Richardson P.M."/>
            <person name="Rouze P."/>
            <person name="Sanders I.R."/>
            <person name="Stajich J.E."/>
            <person name="Tunlid A."/>
            <person name="Tuskan G."/>
            <person name="Grigoriev I.V."/>
        </authorList>
    </citation>
    <scope>NUCLEOTIDE SEQUENCE [LARGE SCALE GENOMIC DNA]</scope>
    <source>
        <strain evidence="2">S238N-H82 / ATCC MYA-4686</strain>
    </source>
</reference>
<dbReference type="InParanoid" id="B0DRH7"/>
<dbReference type="KEGG" id="lbc:LACBIDRAFT_308040"/>
<dbReference type="HOGENOM" id="CLU_3032770_0_0_1"/>